<dbReference type="PANTHER" id="PTHR43359">
    <property type="entry name" value="FORMATE HYDROGENLYASE SUBUNIT 4"/>
    <property type="match status" value="1"/>
</dbReference>
<evidence type="ECO:0000256" key="5">
    <source>
        <dbReference type="SAM" id="Phobius"/>
    </source>
</evidence>
<accession>A0A075WU80</accession>
<dbReference type="InterPro" id="IPR052561">
    <property type="entry name" value="ComplexI_Subunit1"/>
</dbReference>
<feature type="transmembrane region" description="Helical" evidence="5">
    <location>
        <begin position="138"/>
        <end position="157"/>
    </location>
</feature>
<comment type="subcellular location">
    <subcellularLocation>
        <location evidence="1">Membrane</location>
        <topology evidence="1">Multi-pass membrane protein</topology>
    </subcellularLocation>
</comment>
<evidence type="ECO:0000256" key="2">
    <source>
        <dbReference type="ARBA" id="ARBA00022692"/>
    </source>
</evidence>
<feature type="transmembrane region" description="Helical" evidence="5">
    <location>
        <begin position="7"/>
        <end position="26"/>
    </location>
</feature>
<feature type="transmembrane region" description="Helical" evidence="5">
    <location>
        <begin position="253"/>
        <end position="275"/>
    </location>
</feature>
<dbReference type="RefSeq" id="WP_038062232.1">
    <property type="nucleotide sequence ID" value="NZ_CP008796.1"/>
</dbReference>
<feature type="transmembrane region" description="Helical" evidence="5">
    <location>
        <begin position="66"/>
        <end position="91"/>
    </location>
</feature>
<dbReference type="HOGENOM" id="CLU_015134_0_2_0"/>
<dbReference type="PaxDb" id="289377-HL41_07375"/>
<organism evidence="6 7">
    <name type="scientific">Thermodesulfobacterium commune DSM 2178</name>
    <dbReference type="NCBI Taxonomy" id="289377"/>
    <lineage>
        <taxon>Bacteria</taxon>
        <taxon>Pseudomonadati</taxon>
        <taxon>Thermodesulfobacteriota</taxon>
        <taxon>Thermodesulfobacteria</taxon>
        <taxon>Thermodesulfobacteriales</taxon>
        <taxon>Thermodesulfobacteriaceae</taxon>
        <taxon>Thermodesulfobacterium</taxon>
    </lineage>
</organism>
<dbReference type="Proteomes" id="UP000028481">
    <property type="component" value="Chromosome"/>
</dbReference>
<dbReference type="PANTHER" id="PTHR43359:SF1">
    <property type="entry name" value="FORMATE HYDROGENLYASE SUBUNIT 4-RELATED"/>
    <property type="match status" value="1"/>
</dbReference>
<keyword evidence="7" id="KW-1185">Reference proteome</keyword>
<keyword evidence="3 5" id="KW-1133">Transmembrane helix</keyword>
<feature type="transmembrane region" description="Helical" evidence="5">
    <location>
        <begin position="97"/>
        <end position="118"/>
    </location>
</feature>
<dbReference type="eggNOG" id="COG1005">
    <property type="taxonomic scope" value="Bacteria"/>
</dbReference>
<gene>
    <name evidence="6" type="ORF">HL41_07375</name>
</gene>
<feature type="transmembrane region" description="Helical" evidence="5">
    <location>
        <begin position="287"/>
        <end position="306"/>
    </location>
</feature>
<feature type="transmembrane region" description="Helical" evidence="5">
    <location>
        <begin position="228"/>
        <end position="247"/>
    </location>
</feature>
<proteinExistence type="predicted"/>
<reference evidence="6 7" key="1">
    <citation type="journal article" date="2015" name="Genome Announc.">
        <title>Genome Sequence of a Sulfate-Reducing Thermophilic Bacterium, Thermodesulfobacterium commune DSM 2178T (Phylum Thermodesulfobacteria).</title>
        <authorList>
            <person name="Bhatnagar S."/>
            <person name="Badger J.H."/>
            <person name="Madupu R."/>
            <person name="Khouri H.M."/>
            <person name="O'Connor E.M."/>
            <person name="Robb F.T."/>
            <person name="Ward N.L."/>
            <person name="Eisen J.A."/>
        </authorList>
    </citation>
    <scope>NUCLEOTIDE SEQUENCE [LARGE SCALE GENOMIC DNA]</scope>
    <source>
        <strain evidence="6 7">DSM 2178</strain>
    </source>
</reference>
<dbReference type="STRING" id="289377.HL41_07375"/>
<dbReference type="KEGG" id="tcm:HL41_07375"/>
<feature type="transmembrane region" description="Helical" evidence="5">
    <location>
        <begin position="177"/>
        <end position="194"/>
    </location>
</feature>
<keyword evidence="2 5" id="KW-0812">Transmembrane</keyword>
<protein>
    <recommendedName>
        <fullName evidence="8">Hydrogenase</fullName>
    </recommendedName>
</protein>
<dbReference type="Pfam" id="PF00146">
    <property type="entry name" value="NADHdh"/>
    <property type="match status" value="1"/>
</dbReference>
<dbReference type="EMBL" id="CP008796">
    <property type="protein sequence ID" value="AIH04520.1"/>
    <property type="molecule type" value="Genomic_DNA"/>
</dbReference>
<dbReference type="InterPro" id="IPR001694">
    <property type="entry name" value="NADH_UbQ_OxRdtase_su1/FPO"/>
</dbReference>
<dbReference type="OrthoDB" id="9778499at2"/>
<keyword evidence="4 5" id="KW-0472">Membrane</keyword>
<evidence type="ECO:0000256" key="3">
    <source>
        <dbReference type="ARBA" id="ARBA00022989"/>
    </source>
</evidence>
<dbReference type="AlphaFoldDB" id="A0A075WU80"/>
<evidence type="ECO:0000313" key="6">
    <source>
        <dbReference type="EMBL" id="AIH04520.1"/>
    </source>
</evidence>
<sequence length="309" mass="35102">MEFLKDLFLYPGFLFGFVLGGLLEGFKRKLKARMQLRKGPPVTQPFYDLSKLLLKNITKPYTISSFTYLLIPFVPTVGLLVGLLIMPYPFYQEKSSFSFDLILIFYLTELPLLSQIIFGYFSNSPYGMVGAARAGQMFFYYNGVFIMVITTLCLLEGPPYSFCLKSIAEAWDPLDVLIKILTIPFFVFSVLAKLKLNPFSIPDAEAEILEGPLTEASGVALALFKLNYLLELAIFGSLFAFFYLPVLKTSPPVGLILIFFGAFFLFFIFALVENITARLRLSQFSSLYLKFFIPLATLILVITWVFKNW</sequence>
<evidence type="ECO:0008006" key="8">
    <source>
        <dbReference type="Google" id="ProtNLM"/>
    </source>
</evidence>
<name>A0A075WU80_9BACT</name>
<evidence type="ECO:0000313" key="7">
    <source>
        <dbReference type="Proteomes" id="UP000028481"/>
    </source>
</evidence>
<evidence type="ECO:0000256" key="1">
    <source>
        <dbReference type="ARBA" id="ARBA00004141"/>
    </source>
</evidence>
<dbReference type="GO" id="GO:0005886">
    <property type="term" value="C:plasma membrane"/>
    <property type="evidence" value="ECO:0007669"/>
    <property type="project" value="TreeGrafter"/>
</dbReference>
<evidence type="ECO:0000256" key="4">
    <source>
        <dbReference type="ARBA" id="ARBA00023136"/>
    </source>
</evidence>